<organism evidence="3 4">
    <name type="scientific">Pelusios castaneus</name>
    <name type="common">West African mud turtle</name>
    <dbReference type="NCBI Taxonomy" id="367368"/>
    <lineage>
        <taxon>Eukaryota</taxon>
        <taxon>Metazoa</taxon>
        <taxon>Chordata</taxon>
        <taxon>Craniata</taxon>
        <taxon>Vertebrata</taxon>
        <taxon>Euteleostomi</taxon>
        <taxon>Archelosauria</taxon>
        <taxon>Testudinata</taxon>
        <taxon>Testudines</taxon>
        <taxon>Pleurodira</taxon>
        <taxon>Pelomedusidae</taxon>
        <taxon>Pelusios</taxon>
    </lineage>
</organism>
<dbReference type="Ensembl" id="ENSPCET00000005463.1">
    <property type="protein sequence ID" value="ENSPCEP00000005275.1"/>
    <property type="gene ID" value="ENSPCEG00000004299.1"/>
</dbReference>
<sequence length="297" mass="33658">MSSLSDLFRGFFGFPRSRRPRDPFFGGITRDEDEDEDGEDGGPWHGAWRPEEFGPPFGGRRFCDSFGFDEFFCDFKELFSELEARGPSFELPNIKALPPNLGHLSEEKRQTLRDSMLKYPDSRGPRISSEGPDPRNNLGDGADQAAPDRGMWQPSAGLREVQPAPPCAKEDRDLDSQVSLEGLETILRPSEPRARSYFRSVSVTMVTGPDGTVEERRTVQDSQGHKETVVTRRRGDQTFVTTTKEREQGEDCQEEISLDDGQLAQFAGDWQQPWGLRMSDLGDLFLETFFRGWFSSR</sequence>
<dbReference type="AlphaFoldDB" id="A0A8C8VG78"/>
<dbReference type="PANTHER" id="PTHR14938">
    <property type="entry name" value="HCLS1-ASSOCIATED PROTEIN X-1"/>
    <property type="match status" value="1"/>
</dbReference>
<dbReference type="GO" id="GO:0030833">
    <property type="term" value="P:regulation of actin filament polymerization"/>
    <property type="evidence" value="ECO:0007669"/>
    <property type="project" value="TreeGrafter"/>
</dbReference>
<evidence type="ECO:0000313" key="3">
    <source>
        <dbReference type="Ensembl" id="ENSPCEP00000005275.1"/>
    </source>
</evidence>
<keyword evidence="4" id="KW-1185">Reference proteome</keyword>
<dbReference type="GO" id="GO:0016324">
    <property type="term" value="C:apical plasma membrane"/>
    <property type="evidence" value="ECO:0007669"/>
    <property type="project" value="TreeGrafter"/>
</dbReference>
<dbReference type="InterPro" id="IPR017248">
    <property type="entry name" value="HAX-1"/>
</dbReference>
<feature type="site" description="Cleavage; by caspase-3" evidence="1">
    <location>
        <begin position="114"/>
        <end position="115"/>
    </location>
</feature>
<dbReference type="GO" id="GO:0030136">
    <property type="term" value="C:clathrin-coated vesicle"/>
    <property type="evidence" value="ECO:0007669"/>
    <property type="project" value="TreeGrafter"/>
</dbReference>
<dbReference type="GO" id="GO:0043066">
    <property type="term" value="P:negative regulation of apoptotic process"/>
    <property type="evidence" value="ECO:0007669"/>
    <property type="project" value="InterPro"/>
</dbReference>
<dbReference type="GO" id="GO:0016529">
    <property type="term" value="C:sarcoplasmic reticulum"/>
    <property type="evidence" value="ECO:0007669"/>
    <property type="project" value="TreeGrafter"/>
</dbReference>
<dbReference type="Proteomes" id="UP000694393">
    <property type="component" value="Unplaced"/>
</dbReference>
<feature type="region of interest" description="Disordered" evidence="2">
    <location>
        <begin position="16"/>
        <end position="52"/>
    </location>
</feature>
<reference evidence="3" key="1">
    <citation type="submission" date="2025-08" db="UniProtKB">
        <authorList>
            <consortium name="Ensembl"/>
        </authorList>
    </citation>
    <scope>IDENTIFICATION</scope>
</reference>
<evidence type="ECO:0000256" key="2">
    <source>
        <dbReference type="SAM" id="MobiDB-lite"/>
    </source>
</evidence>
<protein>
    <submittedName>
        <fullName evidence="3">HCLS1 associated protein X-1</fullName>
    </submittedName>
</protein>
<name>A0A8C8VG78_9SAUR</name>
<accession>A0A8C8VG78</accession>
<dbReference type="GO" id="GO:0005739">
    <property type="term" value="C:mitochondrion"/>
    <property type="evidence" value="ECO:0007669"/>
    <property type="project" value="TreeGrafter"/>
</dbReference>
<dbReference type="PANTHER" id="PTHR14938:SF2">
    <property type="entry name" value="HCLS1-ASSOCIATED PROTEIN X-1"/>
    <property type="match status" value="1"/>
</dbReference>
<feature type="compositionally biased region" description="Acidic residues" evidence="2">
    <location>
        <begin position="31"/>
        <end position="40"/>
    </location>
</feature>
<dbReference type="GO" id="GO:0015629">
    <property type="term" value="C:actin cytoskeleton"/>
    <property type="evidence" value="ECO:0007669"/>
    <property type="project" value="TreeGrafter"/>
</dbReference>
<feature type="region of interest" description="Disordered" evidence="2">
    <location>
        <begin position="117"/>
        <end position="175"/>
    </location>
</feature>
<reference evidence="3" key="2">
    <citation type="submission" date="2025-09" db="UniProtKB">
        <authorList>
            <consortium name="Ensembl"/>
        </authorList>
    </citation>
    <scope>IDENTIFICATION</scope>
</reference>
<proteinExistence type="predicted"/>
<evidence type="ECO:0000313" key="4">
    <source>
        <dbReference type="Proteomes" id="UP000694393"/>
    </source>
</evidence>
<evidence type="ECO:0000256" key="1">
    <source>
        <dbReference type="PIRSR" id="PIRSR037634-1"/>
    </source>
</evidence>
<dbReference type="PIRSF" id="PIRSF037634">
    <property type="entry name" value="HS1-associating_X-1"/>
    <property type="match status" value="1"/>
</dbReference>